<evidence type="ECO:0000256" key="5">
    <source>
        <dbReference type="ARBA" id="ARBA00023136"/>
    </source>
</evidence>
<dbReference type="AlphaFoldDB" id="A0A168AUJ5"/>
<evidence type="ECO:0000256" key="7">
    <source>
        <dbReference type="SAM" id="Phobius"/>
    </source>
</evidence>
<keyword evidence="9" id="KW-1185">Reference proteome</keyword>
<comment type="subcellular location">
    <subcellularLocation>
        <location evidence="1">Membrane</location>
        <topology evidence="1">Multi-pass membrane protein</topology>
    </subcellularLocation>
</comment>
<proteinExistence type="predicted"/>
<keyword evidence="2" id="KW-0813">Transport</keyword>
<organism evidence="8 9">
    <name type="scientific">Moelleriella libera RCEF 2490</name>
    <dbReference type="NCBI Taxonomy" id="1081109"/>
    <lineage>
        <taxon>Eukaryota</taxon>
        <taxon>Fungi</taxon>
        <taxon>Dikarya</taxon>
        <taxon>Ascomycota</taxon>
        <taxon>Pezizomycotina</taxon>
        <taxon>Sordariomycetes</taxon>
        <taxon>Hypocreomycetidae</taxon>
        <taxon>Hypocreales</taxon>
        <taxon>Clavicipitaceae</taxon>
        <taxon>Moelleriella</taxon>
    </lineage>
</organism>
<dbReference type="PANTHER" id="PTHR43791:SF63">
    <property type="entry name" value="HIGH AFFINITY CYSTEINE TRANSPORTER"/>
    <property type="match status" value="1"/>
</dbReference>
<dbReference type="InterPro" id="IPR011701">
    <property type="entry name" value="MFS"/>
</dbReference>
<evidence type="ECO:0000313" key="9">
    <source>
        <dbReference type="Proteomes" id="UP000078544"/>
    </source>
</evidence>
<protein>
    <submittedName>
        <fullName evidence="8">Major facilitator superfamily domain, general substrate transporter</fullName>
    </submittedName>
</protein>
<feature type="transmembrane region" description="Helical" evidence="7">
    <location>
        <begin position="363"/>
        <end position="385"/>
    </location>
</feature>
<evidence type="ECO:0000256" key="6">
    <source>
        <dbReference type="SAM" id="MobiDB-lite"/>
    </source>
</evidence>
<gene>
    <name evidence="8" type="ORF">AAL_05345</name>
</gene>
<dbReference type="SUPFAM" id="SSF103473">
    <property type="entry name" value="MFS general substrate transporter"/>
    <property type="match status" value="1"/>
</dbReference>
<dbReference type="Proteomes" id="UP000078544">
    <property type="component" value="Unassembled WGS sequence"/>
</dbReference>
<dbReference type="GO" id="GO:0016020">
    <property type="term" value="C:membrane"/>
    <property type="evidence" value="ECO:0007669"/>
    <property type="project" value="UniProtKB-SubCell"/>
</dbReference>
<evidence type="ECO:0000256" key="1">
    <source>
        <dbReference type="ARBA" id="ARBA00004141"/>
    </source>
</evidence>
<dbReference type="PANTHER" id="PTHR43791">
    <property type="entry name" value="PERMEASE-RELATED"/>
    <property type="match status" value="1"/>
</dbReference>
<keyword evidence="5 7" id="KW-0472">Membrane</keyword>
<feature type="transmembrane region" description="Helical" evidence="7">
    <location>
        <begin position="73"/>
        <end position="90"/>
    </location>
</feature>
<dbReference type="Gene3D" id="1.20.1250.20">
    <property type="entry name" value="MFS general substrate transporter like domains"/>
    <property type="match status" value="1"/>
</dbReference>
<accession>A0A168AUJ5</accession>
<dbReference type="EMBL" id="AZGY01000011">
    <property type="protein sequence ID" value="KZZ94378.1"/>
    <property type="molecule type" value="Genomic_DNA"/>
</dbReference>
<keyword evidence="4 7" id="KW-1133">Transmembrane helix</keyword>
<sequence length="589" mass="64834">MTAVVAREINASTPDMRDGHSKEHGDPVSSSSSNGAAAAAVSDRYADESYKLFSRIQVTDPTADEGRRIRNKLIWRIAPLSCIGYFLMFTDKQTLGSSSILGILSDAHLNSNQYNWLTSIFYFGYMLAEFPQNWALQRFPVAKWLAGNLFVCFASLFVVRFLLGLAEACVLPSLLLILSMFFTYQEQGVLMSIVWAIGNASPIASGLLSYAVLWIDTRGFAPWKWLMVITGIATIVYGVAVLFLLPDSPLYARFLTPEERGQAVLRIKENRSGIEQKHFKKEQYEPVPCFPPPTPPCPRQLCCSGSDADLFYAWGTYRFIEAMKDPKSWLFAAHALTQEMGNGTANQYLLLINSFGFSVLQTTLLGCVNGVVGFVAMMLCIVVLLNTKARAAPFPPRQLLLMACARTAGRGCPSPGLPSSNRWGLVAGIWLRSAVGVPYCTVMVWAANASAGHTKKTAVIALYHIGYGIGNIISPQLFRPQWSVSAVLPPPWWWLRCADAVAAAGGKTGYECQADRSSREPQVTAVTPAAIVVALRVYLSRENARRDALEAAHRVTEHGVIIAHGGEVVVDCNQLDLTDRQNLRFRYVL</sequence>
<keyword evidence="3 7" id="KW-0812">Transmembrane</keyword>
<dbReference type="OrthoDB" id="6730379at2759"/>
<name>A0A168AUJ5_9HYPO</name>
<evidence type="ECO:0000256" key="4">
    <source>
        <dbReference type="ARBA" id="ARBA00022989"/>
    </source>
</evidence>
<feature type="transmembrane region" description="Helical" evidence="7">
    <location>
        <begin position="225"/>
        <end position="245"/>
    </location>
</feature>
<dbReference type="Pfam" id="PF07690">
    <property type="entry name" value="MFS_1"/>
    <property type="match status" value="1"/>
</dbReference>
<dbReference type="InterPro" id="IPR036259">
    <property type="entry name" value="MFS_trans_sf"/>
</dbReference>
<comment type="caution">
    <text evidence="8">The sequence shown here is derived from an EMBL/GenBank/DDBJ whole genome shotgun (WGS) entry which is preliminary data.</text>
</comment>
<evidence type="ECO:0000256" key="3">
    <source>
        <dbReference type="ARBA" id="ARBA00022692"/>
    </source>
</evidence>
<reference evidence="8 9" key="1">
    <citation type="journal article" date="2016" name="Genome Biol. Evol.">
        <title>Divergent and convergent evolution of fungal pathogenicity.</title>
        <authorList>
            <person name="Shang Y."/>
            <person name="Xiao G."/>
            <person name="Zheng P."/>
            <person name="Cen K."/>
            <person name="Zhan S."/>
            <person name="Wang C."/>
        </authorList>
    </citation>
    <scope>NUCLEOTIDE SEQUENCE [LARGE SCALE GENOMIC DNA]</scope>
    <source>
        <strain evidence="8 9">RCEF 2490</strain>
    </source>
</reference>
<feature type="transmembrane region" description="Helical" evidence="7">
    <location>
        <begin position="114"/>
        <end position="136"/>
    </location>
</feature>
<feature type="transmembrane region" description="Helical" evidence="7">
    <location>
        <begin position="193"/>
        <end position="213"/>
    </location>
</feature>
<evidence type="ECO:0000256" key="2">
    <source>
        <dbReference type="ARBA" id="ARBA00022448"/>
    </source>
</evidence>
<feature type="region of interest" description="Disordered" evidence="6">
    <location>
        <begin position="9"/>
        <end position="34"/>
    </location>
</feature>
<dbReference type="STRING" id="1081109.A0A168AUJ5"/>
<dbReference type="GO" id="GO:0022857">
    <property type="term" value="F:transmembrane transporter activity"/>
    <property type="evidence" value="ECO:0007669"/>
    <property type="project" value="InterPro"/>
</dbReference>
<feature type="compositionally biased region" description="Basic and acidic residues" evidence="6">
    <location>
        <begin position="15"/>
        <end position="26"/>
    </location>
</feature>
<evidence type="ECO:0000313" key="8">
    <source>
        <dbReference type="EMBL" id="KZZ94378.1"/>
    </source>
</evidence>
<feature type="transmembrane region" description="Helical" evidence="7">
    <location>
        <begin position="148"/>
        <end position="181"/>
    </location>
</feature>